<dbReference type="Proteomes" id="UP000291269">
    <property type="component" value="Unassembled WGS sequence"/>
</dbReference>
<evidence type="ECO:0000313" key="1">
    <source>
        <dbReference type="EMBL" id="RXZ62168.1"/>
    </source>
</evidence>
<name>A0A4Q2KC52_9FIRM</name>
<accession>A0A4Q2KC52</accession>
<gene>
    <name evidence="1" type="ORF">ESZ91_07180</name>
</gene>
<dbReference type="AlphaFoldDB" id="A0A4Q2KC52"/>
<protein>
    <submittedName>
        <fullName evidence="1">Uncharacterized protein</fullName>
    </submittedName>
</protein>
<dbReference type="RefSeq" id="WP_129225601.1">
    <property type="nucleotide sequence ID" value="NZ_SDOZ01000002.1"/>
</dbReference>
<keyword evidence="2" id="KW-1185">Reference proteome</keyword>
<sequence>MVDNLTFQMFNPIGKELRADDEKVTKAIKIFVNGLNLCDMLKKIELPYLKKDEKYLSYGHLEPKRLHSYLTTAMDSNIPAPLFCCPECGEACCWSVEVFIRHDEKYVYWKKFEHSHRDEWKYNLSFKFNRQQYEIQLDSLLTI</sequence>
<dbReference type="OrthoDB" id="342114at2"/>
<proteinExistence type="predicted"/>
<organism evidence="1 2">
    <name type="scientific">Candidatus Borkfalkia ceftriaxoniphila</name>
    <dbReference type="NCBI Taxonomy" id="2508949"/>
    <lineage>
        <taxon>Bacteria</taxon>
        <taxon>Bacillati</taxon>
        <taxon>Bacillota</taxon>
        <taxon>Clostridia</taxon>
        <taxon>Christensenellales</taxon>
        <taxon>Christensenellaceae</taxon>
        <taxon>Candidatus Borkfalkia</taxon>
    </lineage>
</organism>
<dbReference type="EMBL" id="SDOZ01000002">
    <property type="protein sequence ID" value="RXZ62168.1"/>
    <property type="molecule type" value="Genomic_DNA"/>
</dbReference>
<reference evidence="1 2" key="1">
    <citation type="journal article" date="2019" name="Gut">
        <title>Antibiotics-induced monodominance of a novel gut bacterial order.</title>
        <authorList>
            <person name="Hildebrand F."/>
            <person name="Moitinho-Silva L."/>
            <person name="Blasche S."/>
            <person name="Jahn M.T."/>
            <person name="Gossmann T.I."/>
            <person name="Heuerta-Cepas J."/>
            <person name="Hercog R."/>
            <person name="Luetge M."/>
            <person name="Bahram M."/>
            <person name="Pryszlak A."/>
            <person name="Alves R.J."/>
            <person name="Waszak S.M."/>
            <person name="Zhu A."/>
            <person name="Ye L."/>
            <person name="Costea P.I."/>
            <person name="Aalvink S."/>
            <person name="Belzer C."/>
            <person name="Forslund S.K."/>
            <person name="Sunagawa S."/>
            <person name="Hentschel U."/>
            <person name="Merten C."/>
            <person name="Patil K.R."/>
            <person name="Benes V."/>
            <person name="Bork P."/>
        </authorList>
    </citation>
    <scope>NUCLEOTIDE SEQUENCE [LARGE SCALE GENOMIC DNA]</scope>
    <source>
        <strain evidence="1 2">HDS1380</strain>
    </source>
</reference>
<comment type="caution">
    <text evidence="1">The sequence shown here is derived from an EMBL/GenBank/DDBJ whole genome shotgun (WGS) entry which is preliminary data.</text>
</comment>
<evidence type="ECO:0000313" key="2">
    <source>
        <dbReference type="Proteomes" id="UP000291269"/>
    </source>
</evidence>